<sequence length="39" mass="4624">MAMERSGAYSINDEYPINDYFCISLIGYWLSQRDEMNNI</sequence>
<name>A0A8S5LDW1_9CAUD</name>
<evidence type="ECO:0000313" key="1">
    <source>
        <dbReference type="EMBL" id="DAD68152.1"/>
    </source>
</evidence>
<reference evidence="1" key="1">
    <citation type="journal article" date="2021" name="Proc. Natl. Acad. Sci. U.S.A.">
        <title>A Catalog of Tens of Thousands of Viruses from Human Metagenomes Reveals Hidden Associations with Chronic Diseases.</title>
        <authorList>
            <person name="Tisza M.J."/>
            <person name="Buck C.B."/>
        </authorList>
    </citation>
    <scope>NUCLEOTIDE SEQUENCE</scope>
    <source>
        <strain evidence="1">CtkL423</strain>
    </source>
</reference>
<dbReference type="EMBL" id="BK014693">
    <property type="protein sequence ID" value="DAD68152.1"/>
    <property type="molecule type" value="Genomic_DNA"/>
</dbReference>
<organism evidence="1">
    <name type="scientific">Siphoviridae sp. ctkL423</name>
    <dbReference type="NCBI Taxonomy" id="2823596"/>
    <lineage>
        <taxon>Viruses</taxon>
        <taxon>Duplodnaviria</taxon>
        <taxon>Heunggongvirae</taxon>
        <taxon>Uroviricota</taxon>
        <taxon>Caudoviricetes</taxon>
    </lineage>
</organism>
<proteinExistence type="predicted"/>
<accession>A0A8S5LDW1</accession>
<protein>
    <submittedName>
        <fullName evidence="1">Toxin</fullName>
    </submittedName>
</protein>